<dbReference type="RefSeq" id="WP_283868158.1">
    <property type="nucleotide sequence ID" value="NZ_CP126101.1"/>
</dbReference>
<gene>
    <name evidence="1" type="ORF">QNH24_13770</name>
</gene>
<dbReference type="EMBL" id="CP126101">
    <property type="protein sequence ID" value="WHY49413.1"/>
    <property type="molecule type" value="Genomic_DNA"/>
</dbReference>
<organism evidence="1 2">
    <name type="scientific">Lysinibacillus pakistanensis</name>
    <dbReference type="NCBI Taxonomy" id="759811"/>
    <lineage>
        <taxon>Bacteria</taxon>
        <taxon>Bacillati</taxon>
        <taxon>Bacillota</taxon>
        <taxon>Bacilli</taxon>
        <taxon>Bacillales</taxon>
        <taxon>Bacillaceae</taxon>
        <taxon>Lysinibacillus</taxon>
    </lineage>
</organism>
<dbReference type="Proteomes" id="UP001178322">
    <property type="component" value="Chromosome"/>
</dbReference>
<dbReference type="Pfam" id="PF14119">
    <property type="entry name" value="DUF4288"/>
    <property type="match status" value="1"/>
</dbReference>
<name>A0AAX3WRL2_9BACI</name>
<proteinExistence type="predicted"/>
<dbReference type="AlphaFoldDB" id="A0AAX3WRL2"/>
<protein>
    <submittedName>
        <fullName evidence="1">DUF4288 domain-containing protein</fullName>
    </submittedName>
</protein>
<evidence type="ECO:0000313" key="1">
    <source>
        <dbReference type="EMBL" id="WHY49413.1"/>
    </source>
</evidence>
<dbReference type="InterPro" id="IPR025630">
    <property type="entry name" value="DUF4288"/>
</dbReference>
<accession>A0AAX3WRL2</accession>
<evidence type="ECO:0000313" key="2">
    <source>
        <dbReference type="Proteomes" id="UP001178322"/>
    </source>
</evidence>
<sequence>MYNLFSVKLLFESTATSTINPAKIFEERIFLVKGGSSEEVCSIVKKHFEPETYENADGGINKVELVKILDVFELVDDLSESLNLKEVYSRYIIFENPSTTTEEAIEKYSLDK</sequence>
<reference evidence="1" key="1">
    <citation type="submission" date="2023-05" db="EMBL/GenBank/DDBJ databases">
        <title>Comparative genomics of Bacillaceae isolates and their secondary metabolite potential.</title>
        <authorList>
            <person name="Song L."/>
            <person name="Nielsen L.J."/>
            <person name="Mohite O."/>
            <person name="Xu X."/>
            <person name="Weber T."/>
            <person name="Kovacs A.T."/>
        </authorList>
    </citation>
    <scope>NUCLEOTIDE SEQUENCE</scope>
    <source>
        <strain evidence="1">LY1</strain>
    </source>
</reference>